<protein>
    <submittedName>
        <fullName evidence="1">Uncharacterized protein</fullName>
    </submittedName>
</protein>
<dbReference type="Proteomes" id="UP000509367">
    <property type="component" value="Chromosome"/>
</dbReference>
<proteinExistence type="predicted"/>
<name>A0A6N1VH64_9HYPH</name>
<evidence type="ECO:0000313" key="2">
    <source>
        <dbReference type="Proteomes" id="UP000509367"/>
    </source>
</evidence>
<reference evidence="1 2" key="1">
    <citation type="submission" date="2020-06" db="EMBL/GenBank/DDBJ databases">
        <title>Oricola thermophila sp. nov. isolated from a tidal sediments.</title>
        <authorList>
            <person name="Kwon K.K."/>
            <person name="Yang S.-H."/>
            <person name="Park M.-J."/>
        </authorList>
    </citation>
    <scope>NUCLEOTIDE SEQUENCE [LARGE SCALE GENOMIC DNA]</scope>
    <source>
        <strain evidence="1 2">MEBiC13590</strain>
    </source>
</reference>
<dbReference type="KEGG" id="orm:HTY61_18230"/>
<keyword evidence="2" id="KW-1185">Reference proteome</keyword>
<dbReference type="AlphaFoldDB" id="A0A6N1VH64"/>
<organism evidence="1 2">
    <name type="scientific">Oricola thermophila</name>
    <dbReference type="NCBI Taxonomy" id="2742145"/>
    <lineage>
        <taxon>Bacteria</taxon>
        <taxon>Pseudomonadati</taxon>
        <taxon>Pseudomonadota</taxon>
        <taxon>Alphaproteobacteria</taxon>
        <taxon>Hyphomicrobiales</taxon>
        <taxon>Ahrensiaceae</taxon>
        <taxon>Oricola</taxon>
    </lineage>
</organism>
<sequence length="65" mass="7314">MAWTQADLDKLDEAIATGARRVKFQNHEVEYHSMSDMLKARDVIAAALDETRRPSVSFAEYDGGQ</sequence>
<dbReference type="EMBL" id="CP054836">
    <property type="protein sequence ID" value="QKV20251.1"/>
    <property type="molecule type" value="Genomic_DNA"/>
</dbReference>
<dbReference type="RefSeq" id="WP_175278142.1">
    <property type="nucleotide sequence ID" value="NZ_CP054836.1"/>
</dbReference>
<accession>A0A6N1VH64</accession>
<gene>
    <name evidence="1" type="ORF">HTY61_18230</name>
</gene>
<evidence type="ECO:0000313" key="1">
    <source>
        <dbReference type="EMBL" id="QKV20251.1"/>
    </source>
</evidence>
<dbReference type="NCBIfam" id="NF047331">
    <property type="entry name" value="phage_HTJ"/>
    <property type="match status" value="1"/>
</dbReference>